<name>A0A0T5P302_9RHOB</name>
<dbReference type="Proteomes" id="UP000325785">
    <property type="component" value="Chromosome"/>
</dbReference>
<dbReference type="Gene3D" id="3.40.309.10">
    <property type="entry name" value="Aldehyde Dehydrogenase, Chain A, domain 2"/>
    <property type="match status" value="1"/>
</dbReference>
<dbReference type="PANTHER" id="PTHR11699">
    <property type="entry name" value="ALDEHYDE DEHYDROGENASE-RELATED"/>
    <property type="match status" value="1"/>
</dbReference>
<dbReference type="FunFam" id="3.40.309.10:FF:000012">
    <property type="entry name" value="Betaine aldehyde dehydrogenase"/>
    <property type="match status" value="1"/>
</dbReference>
<dbReference type="RefSeq" id="WP_057820018.1">
    <property type="nucleotide sequence ID" value="NZ_CAXRJZ010000131.1"/>
</dbReference>
<evidence type="ECO:0000256" key="2">
    <source>
        <dbReference type="ARBA" id="ARBA00023002"/>
    </source>
</evidence>
<dbReference type="GO" id="GO:0008957">
    <property type="term" value="F:phenylacetaldehyde dehydrogenase (NAD+) activity"/>
    <property type="evidence" value="ECO:0007669"/>
    <property type="project" value="UniProtKB-EC"/>
</dbReference>
<evidence type="ECO:0000259" key="6">
    <source>
        <dbReference type="Pfam" id="PF00171"/>
    </source>
</evidence>
<accession>A0A0T5P302</accession>
<dbReference type="KEGG" id="rid:RIdsm_01099"/>
<dbReference type="Gene3D" id="3.40.605.10">
    <property type="entry name" value="Aldehyde Dehydrogenase, Chain A, domain 1"/>
    <property type="match status" value="1"/>
</dbReference>
<evidence type="ECO:0000256" key="3">
    <source>
        <dbReference type="ARBA" id="ARBA00023027"/>
    </source>
</evidence>
<evidence type="ECO:0000313" key="7">
    <source>
        <dbReference type="EMBL" id="KRS15500.1"/>
    </source>
</evidence>
<evidence type="ECO:0000313" key="9">
    <source>
        <dbReference type="Proteomes" id="UP000051401"/>
    </source>
</evidence>
<proteinExistence type="inferred from homology"/>
<dbReference type="InterPro" id="IPR029510">
    <property type="entry name" value="Ald_DH_CS_GLU"/>
</dbReference>
<dbReference type="PATRIC" id="fig|540747.5.peg.2966"/>
<evidence type="ECO:0000256" key="1">
    <source>
        <dbReference type="ARBA" id="ARBA00009986"/>
    </source>
</evidence>
<dbReference type="Pfam" id="PF00171">
    <property type="entry name" value="Aldedh"/>
    <property type="match status" value="1"/>
</dbReference>
<dbReference type="InterPro" id="IPR016161">
    <property type="entry name" value="Ald_DH/histidinol_DH"/>
</dbReference>
<dbReference type="EMBL" id="LAXI01000021">
    <property type="protein sequence ID" value="KRS15500.1"/>
    <property type="molecule type" value="Genomic_DNA"/>
</dbReference>
<dbReference type="InterPro" id="IPR016162">
    <property type="entry name" value="Ald_DH_N"/>
</dbReference>
<reference evidence="8 10" key="2">
    <citation type="submission" date="2018-08" db="EMBL/GenBank/DDBJ databases">
        <title>Genetic Globetrotter - A new plasmid hitch-hiking vast phylogenetic and geographic distances.</title>
        <authorList>
            <person name="Vollmers J."/>
            <person name="Petersen J."/>
        </authorList>
    </citation>
    <scope>NUCLEOTIDE SEQUENCE [LARGE SCALE GENOMIC DNA]</scope>
    <source>
        <strain evidence="8 10">DSM 26383</strain>
    </source>
</reference>
<evidence type="ECO:0000313" key="10">
    <source>
        <dbReference type="Proteomes" id="UP000325785"/>
    </source>
</evidence>
<keyword evidence="3" id="KW-0520">NAD</keyword>
<comment type="similarity">
    <text evidence="1 5">Belongs to the aldehyde dehydrogenase family.</text>
</comment>
<gene>
    <name evidence="8" type="primary">feaB_2</name>
    <name evidence="8" type="ORF">RIdsm_01099</name>
    <name evidence="7" type="ORF">XM52_23040</name>
</gene>
<feature type="domain" description="Aldehyde dehydrogenase" evidence="6">
    <location>
        <begin position="30"/>
        <end position="495"/>
    </location>
</feature>
<dbReference type="InterPro" id="IPR015590">
    <property type="entry name" value="Aldehyde_DH_dom"/>
</dbReference>
<evidence type="ECO:0000256" key="5">
    <source>
        <dbReference type="RuleBase" id="RU003345"/>
    </source>
</evidence>
<dbReference type="Proteomes" id="UP000051401">
    <property type="component" value="Unassembled WGS sequence"/>
</dbReference>
<evidence type="ECO:0000313" key="8">
    <source>
        <dbReference type="EMBL" id="QEW25313.1"/>
    </source>
</evidence>
<dbReference type="AlphaFoldDB" id="A0A0T5P302"/>
<dbReference type="InterPro" id="IPR016160">
    <property type="entry name" value="Ald_DH_CS_CYS"/>
</dbReference>
<dbReference type="STRING" id="540747.SAMN04488031_106201"/>
<evidence type="ECO:0000256" key="4">
    <source>
        <dbReference type="PROSITE-ProRule" id="PRU10007"/>
    </source>
</evidence>
<dbReference type="PROSITE" id="PS00687">
    <property type="entry name" value="ALDEHYDE_DEHYDR_GLU"/>
    <property type="match status" value="1"/>
</dbReference>
<dbReference type="EMBL" id="CP031598">
    <property type="protein sequence ID" value="QEW25313.1"/>
    <property type="molecule type" value="Genomic_DNA"/>
</dbReference>
<protein>
    <submittedName>
        <fullName evidence="7">Betaine-aldehyde dehydrogenase</fullName>
    </submittedName>
    <submittedName>
        <fullName evidence="8">Phenylacetaldehyde dehydrogenase</fullName>
        <ecNumber evidence="8">1.2.1.39</ecNumber>
    </submittedName>
</protein>
<keyword evidence="2 5" id="KW-0560">Oxidoreductase</keyword>
<keyword evidence="9" id="KW-1185">Reference proteome</keyword>
<feature type="active site" evidence="4">
    <location>
        <position position="270"/>
    </location>
</feature>
<dbReference type="PROSITE" id="PS00070">
    <property type="entry name" value="ALDEHYDE_DEHYDR_CYS"/>
    <property type="match status" value="1"/>
</dbReference>
<dbReference type="OrthoDB" id="7827050at2"/>
<sequence length="499" mass="53714">MNVIINKQDLFPANTSFLAKEHKLFIGGKWVESKAGKSIPVEDPATQEVVTHVPAGEKEDIDAAVKAARKAFEEGAWPNLTSLERSKMIWRLGDLLEKHADELAQLEVIDTGKPLAFAQTVDIPFATSMFHYMSGWPTRLCGEQIPVTTPGDWHVYSTREPVGVAGAIIPWNFPLNMLSWKVAPALAAGCTVVLKPAEQTPLTALRFAELAQEAGFPDGVINIVTGYGETAGAALAEHEDVDKIAFTGSTEVGKMIARAATGNLKRVSLELGGKSPAIVLPDADLQMAIEGTANAIFFNQGQVCTAASRLYAHKDIYDQVVEGVAKIADSLTLGHGLDPNVNHGPLISQSHRERVASYVEIGREEGADVVTGGKTVGNQGHFMAPTVLARTSPDMRVVREEIFGPVVCVQAFDDDDLDKIAKIANDTEYGLAASVWTQNLSKAHLLARKIKAGTVSINVHNFADATAPFGGYKKSGWGREMGREVMDAYTETKTIAAML</sequence>
<reference evidence="7 9" key="1">
    <citation type="submission" date="2015-04" db="EMBL/GenBank/DDBJ databases">
        <title>The draft genome sequence of Roseovarius indicus B108T.</title>
        <authorList>
            <person name="Li G."/>
            <person name="Lai Q."/>
            <person name="Shao Z."/>
            <person name="Yan P."/>
        </authorList>
    </citation>
    <scope>NUCLEOTIDE SEQUENCE [LARGE SCALE GENOMIC DNA]</scope>
    <source>
        <strain evidence="7 9">B108</strain>
    </source>
</reference>
<dbReference type="EC" id="1.2.1.39" evidence="8"/>
<dbReference type="InterPro" id="IPR016163">
    <property type="entry name" value="Ald_DH_C"/>
</dbReference>
<dbReference type="FunFam" id="3.40.605.10:FF:000011">
    <property type="entry name" value="ALD5p Mitochondrial aldehyde dehydrogenase"/>
    <property type="match status" value="1"/>
</dbReference>
<organism evidence="7 9">
    <name type="scientific">Roseovarius indicus</name>
    <dbReference type="NCBI Taxonomy" id="540747"/>
    <lineage>
        <taxon>Bacteria</taxon>
        <taxon>Pseudomonadati</taxon>
        <taxon>Pseudomonadota</taxon>
        <taxon>Alphaproteobacteria</taxon>
        <taxon>Rhodobacterales</taxon>
        <taxon>Roseobacteraceae</taxon>
        <taxon>Roseovarius</taxon>
    </lineage>
</organism>
<dbReference type="SUPFAM" id="SSF53720">
    <property type="entry name" value="ALDH-like"/>
    <property type="match status" value="1"/>
</dbReference>